<dbReference type="PANTHER" id="PTHR33778">
    <property type="entry name" value="PROTEIN MGTC"/>
    <property type="match status" value="1"/>
</dbReference>
<feature type="transmembrane region" description="Helical" evidence="7">
    <location>
        <begin position="39"/>
        <end position="59"/>
    </location>
</feature>
<reference evidence="9 10" key="1">
    <citation type="submission" date="2017-04" db="EMBL/GenBank/DDBJ databases">
        <authorList>
            <person name="Afonso C.L."/>
            <person name="Miller P.J."/>
            <person name="Scott M.A."/>
            <person name="Spackman E."/>
            <person name="Goraichik I."/>
            <person name="Dimitrov K.M."/>
            <person name="Suarez D.L."/>
            <person name="Swayne D.E."/>
        </authorList>
    </citation>
    <scope>NUCLEOTIDE SEQUENCE [LARGE SCALE GENOMIC DNA]</scope>
    <source>
        <strain evidence="9 10">USBA 355</strain>
    </source>
</reference>
<keyword evidence="10" id="KW-1185">Reference proteome</keyword>
<dbReference type="RefSeq" id="WP_085120831.1">
    <property type="nucleotide sequence ID" value="NZ_FWZX01000001.1"/>
</dbReference>
<evidence type="ECO:0000256" key="5">
    <source>
        <dbReference type="ARBA" id="ARBA00022989"/>
    </source>
</evidence>
<gene>
    <name evidence="9" type="ORF">SAMN05428998_101498</name>
</gene>
<accession>A0A1Y6B6A7</accession>
<evidence type="ECO:0000256" key="4">
    <source>
        <dbReference type="ARBA" id="ARBA00022692"/>
    </source>
</evidence>
<protein>
    <recommendedName>
        <fullName evidence="7">Protein MgtC</fullName>
    </recommendedName>
</protein>
<evidence type="ECO:0000256" key="7">
    <source>
        <dbReference type="RuleBase" id="RU365041"/>
    </source>
</evidence>
<organism evidence="9 10">
    <name type="scientific">Tistlia consotensis USBA 355</name>
    <dbReference type="NCBI Taxonomy" id="560819"/>
    <lineage>
        <taxon>Bacteria</taxon>
        <taxon>Pseudomonadati</taxon>
        <taxon>Pseudomonadota</taxon>
        <taxon>Alphaproteobacteria</taxon>
        <taxon>Rhodospirillales</taxon>
        <taxon>Rhodovibrionaceae</taxon>
        <taxon>Tistlia</taxon>
    </lineage>
</organism>
<comment type="similarity">
    <text evidence="2 7">Belongs to the MgtC/SapB family.</text>
</comment>
<feature type="transmembrane region" description="Helical" evidence="7">
    <location>
        <begin position="105"/>
        <end position="125"/>
    </location>
</feature>
<dbReference type="InterPro" id="IPR049177">
    <property type="entry name" value="MgtC_SapB_SrpB_YhiD_N"/>
</dbReference>
<dbReference type="EMBL" id="FWZX01000001">
    <property type="protein sequence ID" value="SME92454.1"/>
    <property type="molecule type" value="Genomic_DNA"/>
</dbReference>
<dbReference type="GO" id="GO:0005886">
    <property type="term" value="C:plasma membrane"/>
    <property type="evidence" value="ECO:0007669"/>
    <property type="project" value="UniProtKB-SubCell"/>
</dbReference>
<evidence type="ECO:0000256" key="6">
    <source>
        <dbReference type="ARBA" id="ARBA00023136"/>
    </source>
</evidence>
<evidence type="ECO:0000256" key="3">
    <source>
        <dbReference type="ARBA" id="ARBA00022475"/>
    </source>
</evidence>
<keyword evidence="4 7" id="KW-0812">Transmembrane</keyword>
<evidence type="ECO:0000313" key="10">
    <source>
        <dbReference type="Proteomes" id="UP000192917"/>
    </source>
</evidence>
<dbReference type="PRINTS" id="PR01837">
    <property type="entry name" value="MGTCSAPBPROT"/>
</dbReference>
<feature type="transmembrane region" description="Helical" evidence="7">
    <location>
        <begin position="79"/>
        <end position="98"/>
    </location>
</feature>
<evidence type="ECO:0000256" key="1">
    <source>
        <dbReference type="ARBA" id="ARBA00004651"/>
    </source>
</evidence>
<feature type="transmembrane region" description="Helical" evidence="7">
    <location>
        <begin position="131"/>
        <end position="150"/>
    </location>
</feature>
<name>A0A1Y6B6A7_9PROT</name>
<feature type="domain" description="MgtC/SapB/SrpB/YhiD N-terminal" evidence="8">
    <location>
        <begin position="18"/>
        <end position="148"/>
    </location>
</feature>
<dbReference type="InterPro" id="IPR003416">
    <property type="entry name" value="MgtC/SapB/SrpB/YhiD_fam"/>
</dbReference>
<keyword evidence="5 7" id="KW-1133">Transmembrane helix</keyword>
<keyword evidence="7" id="KW-0997">Cell inner membrane</keyword>
<keyword evidence="6 7" id="KW-0472">Membrane</keyword>
<evidence type="ECO:0000256" key="2">
    <source>
        <dbReference type="ARBA" id="ARBA00009298"/>
    </source>
</evidence>
<dbReference type="AlphaFoldDB" id="A0A1Y6B6A7"/>
<evidence type="ECO:0000259" key="8">
    <source>
        <dbReference type="Pfam" id="PF02308"/>
    </source>
</evidence>
<evidence type="ECO:0000313" key="9">
    <source>
        <dbReference type="EMBL" id="SME92454.1"/>
    </source>
</evidence>
<keyword evidence="3" id="KW-1003">Cell membrane</keyword>
<dbReference type="STRING" id="560819.SAMN05428998_101498"/>
<comment type="subcellular location">
    <subcellularLocation>
        <location evidence="7">Cell inner membrane</location>
        <topology evidence="7">Multi-pass membrane protein</topology>
    </subcellularLocation>
    <subcellularLocation>
        <location evidence="1">Cell membrane</location>
        <topology evidence="1">Multi-pass membrane protein</topology>
    </subcellularLocation>
</comment>
<proteinExistence type="inferred from homology"/>
<dbReference type="Proteomes" id="UP000192917">
    <property type="component" value="Unassembled WGS sequence"/>
</dbReference>
<dbReference type="Pfam" id="PF02308">
    <property type="entry name" value="MgtC"/>
    <property type="match status" value="1"/>
</dbReference>
<sequence length="167" mass="17684">MPTDPTLAFDALEIAERLGASMALGAVIGLDREWRDRPAGLRTHILVALASALFTILSFELFETAQQASSHARADPIRVVEAVLTGVAFLGAGTIIRASRRLEGVTTGASIWLVGAVGIACGGGFYELALIGTAMAVLVLTGLGMVERRVGPKRRRREQKERDAEGG</sequence>
<dbReference type="PANTHER" id="PTHR33778:SF1">
    <property type="entry name" value="MAGNESIUM TRANSPORTER YHID-RELATED"/>
    <property type="match status" value="1"/>
</dbReference>